<reference evidence="3 4" key="1">
    <citation type="submission" date="2018-05" db="EMBL/GenBank/DDBJ databases">
        <title>Vibrio limimaris sp. nov., isolated from marine sediment.</title>
        <authorList>
            <person name="Li C.-M."/>
        </authorList>
    </citation>
    <scope>NUCLEOTIDE SEQUENCE [LARGE SCALE GENOMIC DNA]</scope>
    <source>
        <strain evidence="3 4">E4404</strain>
    </source>
</reference>
<feature type="region of interest" description="Disordered" evidence="1">
    <location>
        <begin position="47"/>
        <end position="134"/>
    </location>
</feature>
<feature type="compositionally biased region" description="Low complexity" evidence="1">
    <location>
        <begin position="609"/>
        <end position="618"/>
    </location>
</feature>
<dbReference type="Proteomes" id="UP000245362">
    <property type="component" value="Unassembled WGS sequence"/>
</dbReference>
<dbReference type="CDD" id="cd17470">
    <property type="entry name" value="T3SS_Flik_C"/>
    <property type="match status" value="1"/>
</dbReference>
<name>A0A2U3BEB0_9VIBR</name>
<feature type="region of interest" description="Disordered" evidence="1">
    <location>
        <begin position="165"/>
        <end position="204"/>
    </location>
</feature>
<proteinExistence type="predicted"/>
<dbReference type="InterPro" id="IPR038610">
    <property type="entry name" value="FliK-like_C_sf"/>
</dbReference>
<dbReference type="RefSeq" id="WP_109318255.1">
    <property type="nucleotide sequence ID" value="NZ_QFWT01000001.1"/>
</dbReference>
<evidence type="ECO:0000313" key="4">
    <source>
        <dbReference type="Proteomes" id="UP000245362"/>
    </source>
</evidence>
<accession>A0A2U3BEB0</accession>
<protein>
    <recommendedName>
        <fullName evidence="2">Flagellar hook-length control protein-like C-terminal domain-containing protein</fullName>
    </recommendedName>
</protein>
<sequence length="663" mass="69540">MNHSSLSVTDNSQSSALLKTAGSTAKQKADDVAESSESFLSKLGKLFSSDGKVSSGDKAVKSSEVAEPDAGEIKKLAVEGEGIDAVSELDTASADKKPQAEDGEAMDGEITDAGPAPDSQSVQSAAGQQAMKNGNELLERLDEANQALQTDSGKELPLQAVKQVADPDAVADEGAVRGETSKTGSAVAENSLMSEEAAGTQAVQKGAEAGNIRLTGAGQAASEHTTDTQIPKALRRWLNVGTDAEIKSQQGAEDVLVRQTGALDGTIQPEGNNSDTTWQAQTESMSQGEQLNSVMIQGKEVDPRLEGKEQAPAVTSLVWGEQQATGEAEVGLVPAGQQSELPDNISPEQLAALQAEAEAKSGDTDWSQFTQASIAADAGKGAVELNKLQLEQTAVQQHQRAHLAQQLPQHQHAMLQEQQAAAEKAAQLQSASPTQGQTEWMAANMSSLQSEVSANKAGNIQGMAASIGINGSKGLSADKAGDRKEADLAHQLASMAGQQGPGQMQRSEAQQVAATQTQSALQLNRDMAGDQLAERVQMMMSKNLKNIDIRLDPPELGRMHIRMTMHGDGASVQFTVANHQARDMVEQAMPRLREMLSQQGVQLADTSVQQQNSGQQRQFMAGNGSGGGSGMSGQSGEEPGNLDESINLNVNIAAKDDGISYYA</sequence>
<dbReference type="InterPro" id="IPR021136">
    <property type="entry name" value="Flagellar_hook_control-like_C"/>
</dbReference>
<dbReference type="Pfam" id="PF02120">
    <property type="entry name" value="Flg_hook"/>
    <property type="match status" value="1"/>
</dbReference>
<evidence type="ECO:0000259" key="2">
    <source>
        <dbReference type="Pfam" id="PF02120"/>
    </source>
</evidence>
<organism evidence="3 4">
    <name type="scientific">Vibrio albus</name>
    <dbReference type="NCBI Taxonomy" id="2200953"/>
    <lineage>
        <taxon>Bacteria</taxon>
        <taxon>Pseudomonadati</taxon>
        <taxon>Pseudomonadota</taxon>
        <taxon>Gammaproteobacteria</taxon>
        <taxon>Vibrionales</taxon>
        <taxon>Vibrionaceae</taxon>
        <taxon>Vibrio</taxon>
    </lineage>
</organism>
<keyword evidence="4" id="KW-1185">Reference proteome</keyword>
<dbReference type="OrthoDB" id="1792985at2"/>
<dbReference type="PANTHER" id="PTHR37533:SF2">
    <property type="entry name" value="FLAGELLAR HOOK-LENGTH CONTROL PROTEIN"/>
    <property type="match status" value="1"/>
</dbReference>
<evidence type="ECO:0000256" key="1">
    <source>
        <dbReference type="SAM" id="MobiDB-lite"/>
    </source>
</evidence>
<feature type="compositionally biased region" description="Low complexity" evidence="1">
    <location>
        <begin position="119"/>
        <end position="130"/>
    </location>
</feature>
<dbReference type="PANTHER" id="PTHR37533">
    <property type="entry name" value="FLAGELLAR HOOK-LENGTH CONTROL PROTEIN"/>
    <property type="match status" value="1"/>
</dbReference>
<comment type="caution">
    <text evidence="3">The sequence shown here is derived from an EMBL/GenBank/DDBJ whole genome shotgun (WGS) entry which is preliminary data.</text>
</comment>
<feature type="compositionally biased region" description="Polar residues" evidence="1">
    <location>
        <begin position="1"/>
        <end position="26"/>
    </location>
</feature>
<dbReference type="EMBL" id="QFWT01000001">
    <property type="protein sequence ID" value="PWI35103.1"/>
    <property type="molecule type" value="Genomic_DNA"/>
</dbReference>
<feature type="region of interest" description="Disordered" evidence="1">
    <location>
        <begin position="605"/>
        <end position="643"/>
    </location>
</feature>
<evidence type="ECO:0000313" key="3">
    <source>
        <dbReference type="EMBL" id="PWI35103.1"/>
    </source>
</evidence>
<feature type="region of interest" description="Disordered" evidence="1">
    <location>
        <begin position="1"/>
        <end position="35"/>
    </location>
</feature>
<dbReference type="Gene3D" id="3.30.750.140">
    <property type="match status" value="1"/>
</dbReference>
<feature type="domain" description="Flagellar hook-length control protein-like C-terminal" evidence="2">
    <location>
        <begin position="534"/>
        <end position="616"/>
    </location>
</feature>
<feature type="compositionally biased region" description="Gly residues" evidence="1">
    <location>
        <begin position="623"/>
        <end position="633"/>
    </location>
</feature>
<gene>
    <name evidence="3" type="ORF">DI392_02150</name>
</gene>
<feature type="compositionally biased region" description="Acidic residues" evidence="1">
    <location>
        <begin position="101"/>
        <end position="110"/>
    </location>
</feature>
<dbReference type="InterPro" id="IPR052563">
    <property type="entry name" value="FliK"/>
</dbReference>
<dbReference type="AlphaFoldDB" id="A0A2U3BEB0"/>